<dbReference type="EMBL" id="KK583218">
    <property type="protein sequence ID" value="KDO27302.1"/>
    <property type="molecule type" value="Genomic_DNA"/>
</dbReference>
<accession>A0A067CKI5</accession>
<dbReference type="RefSeq" id="XP_012202076.1">
    <property type="nucleotide sequence ID" value="XM_012346686.1"/>
</dbReference>
<evidence type="ECO:0000313" key="2">
    <source>
        <dbReference type="Proteomes" id="UP000030745"/>
    </source>
</evidence>
<organism evidence="1 2">
    <name type="scientific">Saprolegnia parasitica (strain CBS 223.65)</name>
    <dbReference type="NCBI Taxonomy" id="695850"/>
    <lineage>
        <taxon>Eukaryota</taxon>
        <taxon>Sar</taxon>
        <taxon>Stramenopiles</taxon>
        <taxon>Oomycota</taxon>
        <taxon>Saprolegniomycetes</taxon>
        <taxon>Saprolegniales</taxon>
        <taxon>Saprolegniaceae</taxon>
        <taxon>Saprolegnia</taxon>
    </lineage>
</organism>
<evidence type="ECO:0000313" key="1">
    <source>
        <dbReference type="EMBL" id="KDO27302.1"/>
    </source>
</evidence>
<dbReference type="InterPro" id="IPR000225">
    <property type="entry name" value="Armadillo"/>
</dbReference>
<dbReference type="InterPro" id="IPR016024">
    <property type="entry name" value="ARM-type_fold"/>
</dbReference>
<sequence length="225" mass="24375">MAPMSRQPKYCDNRGAAIEDLLEILHTGSASNKVAALHRLRNVAAHDAACVPVVVRASLPHLLKLLWHRDRAKLHGGIASALEAMSGARTFAAAVDPHRSSLTSILGALLQVDDSAAVVDAVDVIANVVDATESLALLRGLPLPSTLLRLLDKHDDEVRVAALRTLWRIAYYDHAARDTIAAAAHQSINDGNHEIMGYAERICALCTPTRESVRVSCIKYNQEDK</sequence>
<dbReference type="InterPro" id="IPR011989">
    <property type="entry name" value="ARM-like"/>
</dbReference>
<keyword evidence="2" id="KW-1185">Reference proteome</keyword>
<dbReference type="OMA" id="YAERICA"/>
<protein>
    <recommendedName>
        <fullName evidence="3">Armadillo repeat-containing protein 8</fullName>
    </recommendedName>
</protein>
<proteinExistence type="predicted"/>
<dbReference type="KEGG" id="spar:SPRG_07552"/>
<dbReference type="VEuPathDB" id="FungiDB:SPRG_07552"/>
<dbReference type="SUPFAM" id="SSF48371">
    <property type="entry name" value="ARM repeat"/>
    <property type="match status" value="1"/>
</dbReference>
<evidence type="ECO:0008006" key="3">
    <source>
        <dbReference type="Google" id="ProtNLM"/>
    </source>
</evidence>
<dbReference type="AlphaFoldDB" id="A0A067CKI5"/>
<reference evidence="1 2" key="1">
    <citation type="journal article" date="2013" name="PLoS Genet.">
        <title>Distinctive expansion of potential virulence genes in the genome of the oomycete fish pathogen Saprolegnia parasitica.</title>
        <authorList>
            <person name="Jiang R.H."/>
            <person name="de Bruijn I."/>
            <person name="Haas B.J."/>
            <person name="Belmonte R."/>
            <person name="Lobach L."/>
            <person name="Christie J."/>
            <person name="van den Ackerveken G."/>
            <person name="Bottin A."/>
            <person name="Bulone V."/>
            <person name="Diaz-Moreno S.M."/>
            <person name="Dumas B."/>
            <person name="Fan L."/>
            <person name="Gaulin E."/>
            <person name="Govers F."/>
            <person name="Grenville-Briggs L.J."/>
            <person name="Horner N.R."/>
            <person name="Levin J.Z."/>
            <person name="Mammella M."/>
            <person name="Meijer H.J."/>
            <person name="Morris P."/>
            <person name="Nusbaum C."/>
            <person name="Oome S."/>
            <person name="Phillips A.J."/>
            <person name="van Rooyen D."/>
            <person name="Rzeszutek E."/>
            <person name="Saraiva M."/>
            <person name="Secombes C.J."/>
            <person name="Seidl M.F."/>
            <person name="Snel B."/>
            <person name="Stassen J.H."/>
            <person name="Sykes S."/>
            <person name="Tripathy S."/>
            <person name="van den Berg H."/>
            <person name="Vega-Arreguin J.C."/>
            <person name="Wawra S."/>
            <person name="Young S.K."/>
            <person name="Zeng Q."/>
            <person name="Dieguez-Uribeondo J."/>
            <person name="Russ C."/>
            <person name="Tyler B.M."/>
            <person name="van West P."/>
        </authorList>
    </citation>
    <scope>NUCLEOTIDE SEQUENCE [LARGE SCALE GENOMIC DNA]</scope>
    <source>
        <strain evidence="1 2">CBS 223.65</strain>
    </source>
</reference>
<dbReference type="Proteomes" id="UP000030745">
    <property type="component" value="Unassembled WGS sequence"/>
</dbReference>
<dbReference type="Gene3D" id="1.25.10.10">
    <property type="entry name" value="Leucine-rich Repeat Variant"/>
    <property type="match status" value="1"/>
</dbReference>
<name>A0A067CKI5_SAPPC</name>
<dbReference type="OrthoDB" id="10399655at2759"/>
<dbReference type="GeneID" id="24129820"/>
<gene>
    <name evidence="1" type="ORF">SPRG_07552</name>
</gene>
<dbReference type="SMART" id="SM00185">
    <property type="entry name" value="ARM"/>
    <property type="match status" value="2"/>
</dbReference>